<reference evidence="2" key="1">
    <citation type="submission" date="2024-05" db="EMBL/GenBank/DDBJ databases">
        <authorList>
            <person name="Kim S."/>
            <person name="Heo J."/>
            <person name="Choi H."/>
            <person name="Choi Y."/>
            <person name="Kwon S.-W."/>
            <person name="Kim Y."/>
        </authorList>
    </citation>
    <scope>NUCLEOTIDE SEQUENCE</scope>
    <source>
        <strain evidence="2">KACC 23698</strain>
    </source>
</reference>
<accession>A0AAU7JJC3</accession>
<gene>
    <name evidence="2" type="ORF">ABEG18_06890</name>
</gene>
<feature type="chain" id="PRO_5043605106" evidence="1">
    <location>
        <begin position="18"/>
        <end position="100"/>
    </location>
</feature>
<name>A0AAU7JJC3_9HYPH</name>
<evidence type="ECO:0000313" key="2">
    <source>
        <dbReference type="EMBL" id="XBO40486.1"/>
    </source>
</evidence>
<dbReference type="AlphaFoldDB" id="A0AAU7JJC3"/>
<protein>
    <submittedName>
        <fullName evidence="2">Uncharacterized protein</fullName>
    </submittedName>
</protein>
<organism evidence="2">
    <name type="scientific">Alsobacter sp. KACC 23698</name>
    <dbReference type="NCBI Taxonomy" id="3149229"/>
    <lineage>
        <taxon>Bacteria</taxon>
        <taxon>Pseudomonadati</taxon>
        <taxon>Pseudomonadota</taxon>
        <taxon>Alphaproteobacteria</taxon>
        <taxon>Hyphomicrobiales</taxon>
        <taxon>Alsobacteraceae</taxon>
        <taxon>Alsobacter</taxon>
    </lineage>
</organism>
<dbReference type="EMBL" id="CP157484">
    <property type="protein sequence ID" value="XBO40486.1"/>
    <property type="molecule type" value="Genomic_DNA"/>
</dbReference>
<keyword evidence="1" id="KW-0732">Signal</keyword>
<feature type="signal peptide" evidence="1">
    <location>
        <begin position="1"/>
        <end position="17"/>
    </location>
</feature>
<dbReference type="RefSeq" id="WP_406857346.1">
    <property type="nucleotide sequence ID" value="NZ_CP157484.1"/>
</dbReference>
<evidence type="ECO:0000256" key="1">
    <source>
        <dbReference type="SAM" id="SignalP"/>
    </source>
</evidence>
<proteinExistence type="predicted"/>
<sequence length="100" mass="10328">MILLAAAALALPATAQARPVCGPTEFYRPSQNACASKAANAALYRQHGVRAPQHERRAVATAAGALAVGSLTGPAPAKQAAKTVVICMTEECVQQQEQSE</sequence>